<dbReference type="InterPro" id="IPR050079">
    <property type="entry name" value="DEAD_box_RNA_helicase"/>
</dbReference>
<protein>
    <submittedName>
        <fullName evidence="6">DEAD box ATP-dependent RNA helicase</fullName>
    </submittedName>
</protein>
<evidence type="ECO:0000256" key="4">
    <source>
        <dbReference type="ARBA" id="ARBA00022840"/>
    </source>
</evidence>
<organism evidence="6 7">
    <name type="scientific">Reticulomyxa filosa</name>
    <dbReference type="NCBI Taxonomy" id="46433"/>
    <lineage>
        <taxon>Eukaryota</taxon>
        <taxon>Sar</taxon>
        <taxon>Rhizaria</taxon>
        <taxon>Retaria</taxon>
        <taxon>Foraminifera</taxon>
        <taxon>Monothalamids</taxon>
        <taxon>Reticulomyxidae</taxon>
        <taxon>Reticulomyxa</taxon>
    </lineage>
</organism>
<dbReference type="GO" id="GO:0016787">
    <property type="term" value="F:hydrolase activity"/>
    <property type="evidence" value="ECO:0007669"/>
    <property type="project" value="UniProtKB-KW"/>
</dbReference>
<gene>
    <name evidence="6" type="ORF">RFI_18876</name>
</gene>
<evidence type="ECO:0000256" key="3">
    <source>
        <dbReference type="ARBA" id="ARBA00022806"/>
    </source>
</evidence>
<dbReference type="PROSITE" id="PS51194">
    <property type="entry name" value="HELICASE_CTER"/>
    <property type="match status" value="1"/>
</dbReference>
<dbReference type="SUPFAM" id="SSF52540">
    <property type="entry name" value="P-loop containing nucleoside triphosphate hydrolases"/>
    <property type="match status" value="1"/>
</dbReference>
<dbReference type="Proteomes" id="UP000023152">
    <property type="component" value="Unassembled WGS sequence"/>
</dbReference>
<evidence type="ECO:0000313" key="6">
    <source>
        <dbReference type="EMBL" id="ETO18389.1"/>
    </source>
</evidence>
<dbReference type="PANTHER" id="PTHR47959">
    <property type="entry name" value="ATP-DEPENDENT RNA HELICASE RHLE-RELATED"/>
    <property type="match status" value="1"/>
</dbReference>
<dbReference type="GO" id="GO:0005829">
    <property type="term" value="C:cytosol"/>
    <property type="evidence" value="ECO:0007669"/>
    <property type="project" value="TreeGrafter"/>
</dbReference>
<dbReference type="Gene3D" id="3.40.50.300">
    <property type="entry name" value="P-loop containing nucleotide triphosphate hydrolases"/>
    <property type="match status" value="1"/>
</dbReference>
<dbReference type="CDD" id="cd18787">
    <property type="entry name" value="SF2_C_DEAD"/>
    <property type="match status" value="1"/>
</dbReference>
<accession>X6MX69</accession>
<feature type="domain" description="Helicase C-terminal" evidence="5">
    <location>
        <begin position="53"/>
        <end position="230"/>
    </location>
</feature>
<dbReference type="AlphaFoldDB" id="X6MX69"/>
<dbReference type="EMBL" id="ASPP01015003">
    <property type="protein sequence ID" value="ETO18389.1"/>
    <property type="molecule type" value="Genomic_DNA"/>
</dbReference>
<keyword evidence="1" id="KW-0547">Nucleotide-binding</keyword>
<keyword evidence="2" id="KW-0378">Hydrolase</keyword>
<evidence type="ECO:0000256" key="2">
    <source>
        <dbReference type="ARBA" id="ARBA00022801"/>
    </source>
</evidence>
<dbReference type="GO" id="GO:0003724">
    <property type="term" value="F:RNA helicase activity"/>
    <property type="evidence" value="ECO:0007669"/>
    <property type="project" value="TreeGrafter"/>
</dbReference>
<name>X6MX69_RETFI</name>
<evidence type="ECO:0000259" key="5">
    <source>
        <dbReference type="PROSITE" id="PS51194"/>
    </source>
</evidence>
<reference evidence="6 7" key="1">
    <citation type="journal article" date="2013" name="Curr. Biol.">
        <title>The Genome of the Foraminiferan Reticulomyxa filosa.</title>
        <authorList>
            <person name="Glockner G."/>
            <person name="Hulsmann N."/>
            <person name="Schleicher M."/>
            <person name="Noegel A.A."/>
            <person name="Eichinger L."/>
            <person name="Gallinger C."/>
            <person name="Pawlowski J."/>
            <person name="Sierra R."/>
            <person name="Euteneuer U."/>
            <person name="Pillet L."/>
            <person name="Moustafa A."/>
            <person name="Platzer M."/>
            <person name="Groth M."/>
            <person name="Szafranski K."/>
            <person name="Schliwa M."/>
        </authorList>
    </citation>
    <scope>NUCLEOTIDE SEQUENCE [LARGE SCALE GENOMIC DNA]</scope>
</reference>
<keyword evidence="4" id="KW-0067">ATP-binding</keyword>
<evidence type="ECO:0000256" key="1">
    <source>
        <dbReference type="ARBA" id="ARBA00022741"/>
    </source>
</evidence>
<dbReference type="SMART" id="SM00490">
    <property type="entry name" value="HELICc"/>
    <property type="match status" value="1"/>
</dbReference>
<evidence type="ECO:0000313" key="7">
    <source>
        <dbReference type="Proteomes" id="UP000023152"/>
    </source>
</evidence>
<proteinExistence type="predicted"/>
<dbReference type="GO" id="GO:0005524">
    <property type="term" value="F:ATP binding"/>
    <property type="evidence" value="ECO:0007669"/>
    <property type="project" value="UniProtKB-KW"/>
</dbReference>
<dbReference type="InterPro" id="IPR001650">
    <property type="entry name" value="Helicase_C-like"/>
</dbReference>
<dbReference type="Pfam" id="PF00271">
    <property type="entry name" value="Helicase_C"/>
    <property type="match status" value="1"/>
</dbReference>
<keyword evidence="7" id="KW-1185">Reference proteome</keyword>
<dbReference type="PANTHER" id="PTHR47959:SF24">
    <property type="entry name" value="ATP-DEPENDENT RNA HELICASE"/>
    <property type="match status" value="1"/>
</dbReference>
<comment type="caution">
    <text evidence="6">The sequence shown here is derived from an EMBL/GenBank/DDBJ whole genome shotgun (WGS) entry which is preliminary data.</text>
</comment>
<dbReference type="OrthoDB" id="4310724at2759"/>
<feature type="non-terminal residue" evidence="6">
    <location>
        <position position="1"/>
    </location>
</feature>
<sequence length="298" mass="34607">IYGYNKKIKKDNLMRLVPIRDNPSIIDLTPRHRTNQLVAQYRILSDEDDKDTLLYSLVYSFHYQNMKGKNSVRTIVFANTIGTVKRVSIILQQLKFNVWCLHAQQQQKQRLKNLDRFISGNNTILVCSDVAARGLDIPSIDYVIHFNVPLSAEDYIHRTGRVVRQVSSAADIPVGDEHKEVEKKGMSVLMISPREVNMYHKILSALKIPQGIAKYNVNERIIPMQMGDLKRLADAADIELDEINVPKKMKKHLQNDEEQTPDQQQLKVLQLKLDEMLKMRQWDIDRPKSTYLTKMRLE</sequence>
<keyword evidence="3 6" id="KW-0347">Helicase</keyword>
<dbReference type="InterPro" id="IPR027417">
    <property type="entry name" value="P-loop_NTPase"/>
</dbReference>